<organism evidence="1 2">
    <name type="scientific">Palleronia marisminoris</name>
    <dbReference type="NCBI Taxonomy" id="315423"/>
    <lineage>
        <taxon>Bacteria</taxon>
        <taxon>Pseudomonadati</taxon>
        <taxon>Pseudomonadota</taxon>
        <taxon>Alphaproteobacteria</taxon>
        <taxon>Rhodobacterales</taxon>
        <taxon>Roseobacteraceae</taxon>
        <taxon>Palleronia</taxon>
    </lineage>
</organism>
<dbReference type="EMBL" id="FWFV01000002">
    <property type="protein sequence ID" value="SLN28636.1"/>
    <property type="molecule type" value="Genomic_DNA"/>
</dbReference>
<protein>
    <recommendedName>
        <fullName evidence="3">Transposase</fullName>
    </recommendedName>
</protein>
<dbReference type="STRING" id="315423.SAMN04488020_102139"/>
<name>A0A1Y5RYM3_9RHOB</name>
<evidence type="ECO:0000313" key="2">
    <source>
        <dbReference type="Proteomes" id="UP000193870"/>
    </source>
</evidence>
<accession>A0A1Y5RYM3</accession>
<dbReference type="Proteomes" id="UP000193870">
    <property type="component" value="Unassembled WGS sequence"/>
</dbReference>
<keyword evidence="2" id="KW-1185">Reference proteome</keyword>
<sequence>MVSFIDMHRGEHGVEPICNVLPIAPSTYYDHLGKRADPTRLSDRARRDAALQPEILRVKVSASFTSGGGRAMLEAPCG</sequence>
<evidence type="ECO:0008006" key="3">
    <source>
        <dbReference type="Google" id="ProtNLM"/>
    </source>
</evidence>
<proteinExistence type="predicted"/>
<evidence type="ECO:0000313" key="1">
    <source>
        <dbReference type="EMBL" id="SLN28636.1"/>
    </source>
</evidence>
<dbReference type="AlphaFoldDB" id="A0A1Y5RYM3"/>
<gene>
    <name evidence="1" type="ORF">PAM7066_01141</name>
</gene>
<reference evidence="1 2" key="1">
    <citation type="submission" date="2017-03" db="EMBL/GenBank/DDBJ databases">
        <authorList>
            <person name="Afonso C.L."/>
            <person name="Miller P.J."/>
            <person name="Scott M.A."/>
            <person name="Spackman E."/>
            <person name="Goraichik I."/>
            <person name="Dimitrov K.M."/>
            <person name="Suarez D.L."/>
            <person name="Swayne D.E."/>
        </authorList>
    </citation>
    <scope>NUCLEOTIDE SEQUENCE [LARGE SCALE GENOMIC DNA]</scope>
    <source>
        <strain evidence="1 2">CECT 7066</strain>
    </source>
</reference>